<dbReference type="InParanoid" id="A0A2T3AXS0"/>
<keyword evidence="2" id="KW-1185">Reference proteome</keyword>
<accession>A0A2T3AXS0</accession>
<organism evidence="1 2">
    <name type="scientific">Amorphotheca resinae ATCC 22711</name>
    <dbReference type="NCBI Taxonomy" id="857342"/>
    <lineage>
        <taxon>Eukaryota</taxon>
        <taxon>Fungi</taxon>
        <taxon>Dikarya</taxon>
        <taxon>Ascomycota</taxon>
        <taxon>Pezizomycotina</taxon>
        <taxon>Leotiomycetes</taxon>
        <taxon>Helotiales</taxon>
        <taxon>Amorphothecaceae</taxon>
        <taxon>Amorphotheca</taxon>
    </lineage>
</organism>
<gene>
    <name evidence="1" type="ORF">M430DRAFT_253728</name>
</gene>
<dbReference type="GeneID" id="36573316"/>
<dbReference type="RefSeq" id="XP_024719468.1">
    <property type="nucleotide sequence ID" value="XM_024865235.1"/>
</dbReference>
<dbReference type="EMBL" id="KZ679013">
    <property type="protein sequence ID" value="PSS14869.1"/>
    <property type="molecule type" value="Genomic_DNA"/>
</dbReference>
<evidence type="ECO:0000313" key="1">
    <source>
        <dbReference type="EMBL" id="PSS14869.1"/>
    </source>
</evidence>
<dbReference type="AlphaFoldDB" id="A0A2T3AXS0"/>
<sequence>MESALSPPFCPPSVVPAAVVTLLSPIAVLSPIIEGVLLLEASSDSSSITKAFSNSVGSGLLGFAPSSSLGLCLRGGLDEFSF</sequence>
<proteinExistence type="predicted"/>
<protein>
    <submittedName>
        <fullName evidence="1">Uncharacterized protein</fullName>
    </submittedName>
</protein>
<dbReference type="Proteomes" id="UP000241818">
    <property type="component" value="Unassembled WGS sequence"/>
</dbReference>
<evidence type="ECO:0000313" key="2">
    <source>
        <dbReference type="Proteomes" id="UP000241818"/>
    </source>
</evidence>
<name>A0A2T3AXS0_AMORE</name>
<reference evidence="1 2" key="1">
    <citation type="journal article" date="2018" name="New Phytol.">
        <title>Comparative genomics and transcriptomics depict ericoid mycorrhizal fungi as versatile saprotrophs and plant mutualists.</title>
        <authorList>
            <person name="Martino E."/>
            <person name="Morin E."/>
            <person name="Grelet G.A."/>
            <person name="Kuo A."/>
            <person name="Kohler A."/>
            <person name="Daghino S."/>
            <person name="Barry K.W."/>
            <person name="Cichocki N."/>
            <person name="Clum A."/>
            <person name="Dockter R.B."/>
            <person name="Hainaut M."/>
            <person name="Kuo R.C."/>
            <person name="LaButti K."/>
            <person name="Lindahl B.D."/>
            <person name="Lindquist E.A."/>
            <person name="Lipzen A."/>
            <person name="Khouja H.R."/>
            <person name="Magnuson J."/>
            <person name="Murat C."/>
            <person name="Ohm R.A."/>
            <person name="Singer S.W."/>
            <person name="Spatafora J.W."/>
            <person name="Wang M."/>
            <person name="Veneault-Fourrey C."/>
            <person name="Henrissat B."/>
            <person name="Grigoriev I.V."/>
            <person name="Martin F.M."/>
            <person name="Perotto S."/>
        </authorList>
    </citation>
    <scope>NUCLEOTIDE SEQUENCE [LARGE SCALE GENOMIC DNA]</scope>
    <source>
        <strain evidence="1 2">ATCC 22711</strain>
    </source>
</reference>